<dbReference type="OrthoDB" id="3268677at2759"/>
<evidence type="ECO:0000313" key="1">
    <source>
        <dbReference type="EMBL" id="OCH92999.1"/>
    </source>
</evidence>
<keyword evidence="2" id="KW-1185">Reference proteome</keyword>
<accession>A0A8E2B2T0</accession>
<dbReference type="Proteomes" id="UP000250043">
    <property type="component" value="Unassembled WGS sequence"/>
</dbReference>
<organism evidence="1 2">
    <name type="scientific">Obba rivulosa</name>
    <dbReference type="NCBI Taxonomy" id="1052685"/>
    <lineage>
        <taxon>Eukaryota</taxon>
        <taxon>Fungi</taxon>
        <taxon>Dikarya</taxon>
        <taxon>Basidiomycota</taxon>
        <taxon>Agaricomycotina</taxon>
        <taxon>Agaricomycetes</taxon>
        <taxon>Polyporales</taxon>
        <taxon>Gelatoporiaceae</taxon>
        <taxon>Obba</taxon>
    </lineage>
</organism>
<dbReference type="EMBL" id="KV722361">
    <property type="protein sequence ID" value="OCH92999.1"/>
    <property type="molecule type" value="Genomic_DNA"/>
</dbReference>
<name>A0A8E2B2T0_9APHY</name>
<sequence length="788" mass="88202">MFFKVSDVLTLVSKVRLWCLQIPLPKIAPIIVAALPIPNTLDSKVLEGYSDKIIRGLIARSVKVVSYACDGTEVERSVQHRLNENAADHRTYTVPSPCKLEHYELSTHVALIDGQPVVMVQDSKHALKTFRNNLFSGARALPMGDYLPTYRRIREVAFAEGSPLYHRDVEKLDRQDDNAATRLFSAATLNFLVQNYKEDLGEIVYLFVFGELVDAYQNRHISHSERMKMLLRASYFMQMWQTLLKKCGYAITRYCLSREALDITHLVIKGLFALIMVHRDYSATNPFPLLPWLHGSEGCEHVFGESRGITKDFTMLDFYYMIRKLDVKLREAAAGYNHTYMGAAQVDLLALTTYPSDAKITIIAQQAFEEAESLIALLGIVPSLLYDENSSVRLPSLPSWFPDTEADDTDDLPMLESDANELHQLLCDRERNMETGRLTKRQKDALEHLTFAAVSLSIDDAMKIHDLPVIDDATYDDYLSQDSANIHNALITSTITIAPIEAEDEPEKPLGKGILRTGDLDLSTLVHIRTQHQTLQAAKGVRTRVAQTSQSADGSIRQHLMRQFHEVLRVQQDQALGTGRERQARWCESESTGGAQDKRTGNALNAAQTAAATAKQALKQREKVFQAARVPSRYLRVLHEAGIGPFSPLQVGDYGIVHAEFGLAVGRVTALYNKSGGKYGKHSSIESSTIITGVSYIVVQVFEIMFGRKFRAITKATAMFQVKQFAHLPSTMFLCKLETQPEVSGQTISISSADSATFNALFQSYTTLVDAAKLFRKRQKAPELEPED</sequence>
<proteinExistence type="predicted"/>
<dbReference type="AlphaFoldDB" id="A0A8E2B2T0"/>
<evidence type="ECO:0000313" key="2">
    <source>
        <dbReference type="Proteomes" id="UP000250043"/>
    </source>
</evidence>
<gene>
    <name evidence="1" type="ORF">OBBRIDRAFT_863358</name>
</gene>
<protein>
    <submittedName>
        <fullName evidence="1">Uncharacterized protein</fullName>
    </submittedName>
</protein>
<reference evidence="1 2" key="1">
    <citation type="submission" date="2016-07" db="EMBL/GenBank/DDBJ databases">
        <title>Draft genome of the white-rot fungus Obba rivulosa 3A-2.</title>
        <authorList>
            <consortium name="DOE Joint Genome Institute"/>
            <person name="Miettinen O."/>
            <person name="Riley R."/>
            <person name="Acob R."/>
            <person name="Barry K."/>
            <person name="Cullen D."/>
            <person name="De Vries R."/>
            <person name="Hainaut M."/>
            <person name="Hatakka A."/>
            <person name="Henrissat B."/>
            <person name="Hilden K."/>
            <person name="Kuo R."/>
            <person name="Labutti K."/>
            <person name="Lipzen A."/>
            <person name="Makela M.R."/>
            <person name="Sandor L."/>
            <person name="Spatafora J.W."/>
            <person name="Grigoriev I.V."/>
            <person name="Hibbett D.S."/>
        </authorList>
    </citation>
    <scope>NUCLEOTIDE SEQUENCE [LARGE SCALE GENOMIC DNA]</scope>
    <source>
        <strain evidence="1 2">3A-2</strain>
    </source>
</reference>